<evidence type="ECO:0008006" key="4">
    <source>
        <dbReference type="Google" id="ProtNLM"/>
    </source>
</evidence>
<dbReference type="PATRIC" id="fig|1637975.4.peg.893"/>
<protein>
    <recommendedName>
        <fullName evidence="4">DUF3888 domain-containing protein</fullName>
    </recommendedName>
</protein>
<gene>
    <name evidence="2" type="ORF">AN957_06035</name>
</gene>
<feature type="chain" id="PRO_5006206812" description="DUF3888 domain-containing protein" evidence="1">
    <location>
        <begin position="24"/>
        <end position="128"/>
    </location>
</feature>
<dbReference type="STRING" id="1637975.AN957_06035"/>
<feature type="signal peptide" evidence="1">
    <location>
        <begin position="1"/>
        <end position="23"/>
    </location>
</feature>
<comment type="caution">
    <text evidence="2">The sequence shown here is derived from an EMBL/GenBank/DDBJ whole genome shotgun (WGS) entry which is preliminary data.</text>
</comment>
<accession>A0A0Q3QJZ5</accession>
<proteinExistence type="predicted"/>
<reference evidence="2 3" key="1">
    <citation type="submission" date="2015-09" db="EMBL/GenBank/DDBJ databases">
        <title>Genome sequencing project for genomic taxonomy and phylogenomics of Bacillus-like bacteria.</title>
        <authorList>
            <person name="Liu B."/>
            <person name="Wang J."/>
            <person name="Zhu Y."/>
            <person name="Liu G."/>
            <person name="Chen Q."/>
            <person name="Chen Z."/>
            <person name="Lan J."/>
            <person name="Che J."/>
            <person name="Ge C."/>
            <person name="Shi H."/>
            <person name="Pan Z."/>
            <person name="Liu X."/>
        </authorList>
    </citation>
    <scope>NUCLEOTIDE SEQUENCE [LARGE SCALE GENOMIC DNA]</scope>
    <source>
        <strain evidence="2 3">FJAT-18043</strain>
    </source>
</reference>
<evidence type="ECO:0000256" key="1">
    <source>
        <dbReference type="SAM" id="SignalP"/>
    </source>
</evidence>
<sequence length="128" mass="14631">MKKFVVVLLVGMFLVIFNTIVNAKTINEADTNLSETLKYALINSLREPVDKAIVEIYKEDKNAPEGLTWASYDTEILKIKQLYGIGGLYELTLKVHPYYRAHISYGEDEVVINTMGKLISYKHLKTYP</sequence>
<dbReference type="InterPro" id="IPR024984">
    <property type="entry name" value="DUF3888"/>
</dbReference>
<name>A0A0Q3QJZ5_9BACI</name>
<evidence type="ECO:0000313" key="2">
    <source>
        <dbReference type="EMBL" id="KQL18193.1"/>
    </source>
</evidence>
<evidence type="ECO:0000313" key="3">
    <source>
        <dbReference type="Proteomes" id="UP000050996"/>
    </source>
</evidence>
<keyword evidence="3" id="KW-1185">Reference proteome</keyword>
<keyword evidence="1" id="KW-0732">Signal</keyword>
<dbReference type="RefSeq" id="WP_053474660.1">
    <property type="nucleotide sequence ID" value="NZ_CP041305.1"/>
</dbReference>
<dbReference type="EMBL" id="LJIX01000006">
    <property type="protein sequence ID" value="KQL18193.1"/>
    <property type="molecule type" value="Genomic_DNA"/>
</dbReference>
<dbReference type="AlphaFoldDB" id="A0A0Q3QJZ5"/>
<dbReference type="Proteomes" id="UP000050996">
    <property type="component" value="Unassembled WGS sequence"/>
</dbReference>
<organism evidence="2 3">
    <name type="scientific">Cytobacillus solani</name>
    <dbReference type="NCBI Taxonomy" id="1637975"/>
    <lineage>
        <taxon>Bacteria</taxon>
        <taxon>Bacillati</taxon>
        <taxon>Bacillota</taxon>
        <taxon>Bacilli</taxon>
        <taxon>Bacillales</taxon>
        <taxon>Bacillaceae</taxon>
        <taxon>Cytobacillus</taxon>
    </lineage>
</organism>
<dbReference type="Pfam" id="PF13027">
    <property type="entry name" value="DUF3888"/>
    <property type="match status" value="1"/>
</dbReference>